<gene>
    <name evidence="2" type="ORF">Dsin_020419</name>
</gene>
<dbReference type="PANTHER" id="PTHR47723">
    <property type="entry name" value="OS05G0353850 PROTEIN"/>
    <property type="match status" value="1"/>
</dbReference>
<dbReference type="Pfam" id="PF13456">
    <property type="entry name" value="RVT_3"/>
    <property type="match status" value="1"/>
</dbReference>
<accession>A0AAE0AAF1</accession>
<dbReference type="InterPro" id="IPR012337">
    <property type="entry name" value="RNaseH-like_sf"/>
</dbReference>
<dbReference type="InterPro" id="IPR053151">
    <property type="entry name" value="RNase_H-like"/>
</dbReference>
<feature type="domain" description="RNase H type-1" evidence="1">
    <location>
        <begin position="66"/>
        <end position="183"/>
    </location>
</feature>
<proteinExistence type="predicted"/>
<dbReference type="SUPFAM" id="SSF53098">
    <property type="entry name" value="Ribonuclease H-like"/>
    <property type="match status" value="1"/>
</dbReference>
<dbReference type="GO" id="GO:0004523">
    <property type="term" value="F:RNA-DNA hybrid ribonuclease activity"/>
    <property type="evidence" value="ECO:0007669"/>
    <property type="project" value="InterPro"/>
</dbReference>
<dbReference type="InterPro" id="IPR044730">
    <property type="entry name" value="RNase_H-like_dom_plant"/>
</dbReference>
<evidence type="ECO:0000313" key="2">
    <source>
        <dbReference type="EMBL" id="KAK3206373.1"/>
    </source>
</evidence>
<dbReference type="GO" id="GO:0003676">
    <property type="term" value="F:nucleic acid binding"/>
    <property type="evidence" value="ECO:0007669"/>
    <property type="project" value="InterPro"/>
</dbReference>
<comment type="caution">
    <text evidence="2">The sequence shown here is derived from an EMBL/GenBank/DDBJ whole genome shotgun (WGS) entry which is preliminary data.</text>
</comment>
<dbReference type="PANTHER" id="PTHR47723:SF22">
    <property type="entry name" value="RNASE H TYPE-1 DOMAIN-CONTAINING PROTEIN"/>
    <property type="match status" value="1"/>
</dbReference>
<dbReference type="CDD" id="cd06222">
    <property type="entry name" value="RNase_H_like"/>
    <property type="match status" value="1"/>
</dbReference>
<keyword evidence="3" id="KW-1185">Reference proteome</keyword>
<reference evidence="2" key="1">
    <citation type="journal article" date="2023" name="Plant J.">
        <title>Genome sequences and population genomics provide insights into the demographic history, inbreeding, and mutation load of two 'living fossil' tree species of Dipteronia.</title>
        <authorList>
            <person name="Feng Y."/>
            <person name="Comes H.P."/>
            <person name="Chen J."/>
            <person name="Zhu S."/>
            <person name="Lu R."/>
            <person name="Zhang X."/>
            <person name="Li P."/>
            <person name="Qiu J."/>
            <person name="Olsen K.M."/>
            <person name="Qiu Y."/>
        </authorList>
    </citation>
    <scope>NUCLEOTIDE SEQUENCE</scope>
    <source>
        <strain evidence="2">NBL</strain>
    </source>
</reference>
<dbReference type="Proteomes" id="UP001281410">
    <property type="component" value="Unassembled WGS sequence"/>
</dbReference>
<dbReference type="InterPro" id="IPR002156">
    <property type="entry name" value="RNaseH_domain"/>
</dbReference>
<name>A0AAE0AAF1_9ROSI</name>
<protein>
    <recommendedName>
        <fullName evidence="1">RNase H type-1 domain-containing protein</fullName>
    </recommendedName>
</protein>
<dbReference type="Gene3D" id="3.30.420.10">
    <property type="entry name" value="Ribonuclease H-like superfamily/Ribonuclease H"/>
    <property type="match status" value="1"/>
</dbReference>
<dbReference type="AlphaFoldDB" id="A0AAE0AAF1"/>
<sequence length="183" mass="20348">MVKEVMALQSSQQTMDMVRFRLVWWFKYCGKGSKDQVSLMLLNVKDRCVDNSASKVSKAELWSPPAEGLLFFNVDGSAVGTPGPAGIGGVLRDSSRKVLCLFSFHLGIQDPITAELMAINKACGIVHSSSSWRGRKLVISSYSKVAVSWVNSKDFDSPVHVESIYEIRNWLRSLVNTEVVEFL</sequence>
<dbReference type="EMBL" id="JANJYJ010000006">
    <property type="protein sequence ID" value="KAK3206373.1"/>
    <property type="molecule type" value="Genomic_DNA"/>
</dbReference>
<dbReference type="PROSITE" id="PS50879">
    <property type="entry name" value="RNASE_H_1"/>
    <property type="match status" value="1"/>
</dbReference>
<dbReference type="InterPro" id="IPR036397">
    <property type="entry name" value="RNaseH_sf"/>
</dbReference>
<evidence type="ECO:0000259" key="1">
    <source>
        <dbReference type="PROSITE" id="PS50879"/>
    </source>
</evidence>
<organism evidence="2 3">
    <name type="scientific">Dipteronia sinensis</name>
    <dbReference type="NCBI Taxonomy" id="43782"/>
    <lineage>
        <taxon>Eukaryota</taxon>
        <taxon>Viridiplantae</taxon>
        <taxon>Streptophyta</taxon>
        <taxon>Embryophyta</taxon>
        <taxon>Tracheophyta</taxon>
        <taxon>Spermatophyta</taxon>
        <taxon>Magnoliopsida</taxon>
        <taxon>eudicotyledons</taxon>
        <taxon>Gunneridae</taxon>
        <taxon>Pentapetalae</taxon>
        <taxon>rosids</taxon>
        <taxon>malvids</taxon>
        <taxon>Sapindales</taxon>
        <taxon>Sapindaceae</taxon>
        <taxon>Hippocastanoideae</taxon>
        <taxon>Acereae</taxon>
        <taxon>Dipteronia</taxon>
    </lineage>
</organism>
<evidence type="ECO:0000313" key="3">
    <source>
        <dbReference type="Proteomes" id="UP001281410"/>
    </source>
</evidence>